<organism evidence="1">
    <name type="scientific">Anguilla anguilla</name>
    <name type="common">European freshwater eel</name>
    <name type="synonym">Muraena anguilla</name>
    <dbReference type="NCBI Taxonomy" id="7936"/>
    <lineage>
        <taxon>Eukaryota</taxon>
        <taxon>Metazoa</taxon>
        <taxon>Chordata</taxon>
        <taxon>Craniata</taxon>
        <taxon>Vertebrata</taxon>
        <taxon>Euteleostomi</taxon>
        <taxon>Actinopterygii</taxon>
        <taxon>Neopterygii</taxon>
        <taxon>Teleostei</taxon>
        <taxon>Anguilliformes</taxon>
        <taxon>Anguillidae</taxon>
        <taxon>Anguilla</taxon>
    </lineage>
</organism>
<reference evidence="1" key="1">
    <citation type="submission" date="2014-11" db="EMBL/GenBank/DDBJ databases">
        <authorList>
            <person name="Amaro Gonzalez C."/>
        </authorList>
    </citation>
    <scope>NUCLEOTIDE SEQUENCE</scope>
</reference>
<reference evidence="1" key="2">
    <citation type="journal article" date="2015" name="Fish Shellfish Immunol.">
        <title>Early steps in the European eel (Anguilla anguilla)-Vibrio vulnificus interaction in the gills: Role of the RtxA13 toxin.</title>
        <authorList>
            <person name="Callol A."/>
            <person name="Pajuelo D."/>
            <person name="Ebbesson L."/>
            <person name="Teles M."/>
            <person name="MacKenzie S."/>
            <person name="Amaro C."/>
        </authorList>
    </citation>
    <scope>NUCLEOTIDE SEQUENCE</scope>
</reference>
<name>A0A0E9WL10_ANGAN</name>
<dbReference type="EMBL" id="GBXM01017545">
    <property type="protein sequence ID" value="JAH91032.1"/>
    <property type="molecule type" value="Transcribed_RNA"/>
</dbReference>
<sequence length="54" mass="5883">MKNMQIKMVLGGLGCSHLILSFASHFSTQSGEKRSDRSGTEAGKVQCKLQEMPV</sequence>
<protein>
    <submittedName>
        <fullName evidence="1">Uncharacterized protein</fullName>
    </submittedName>
</protein>
<dbReference type="AlphaFoldDB" id="A0A0E9WL10"/>
<evidence type="ECO:0000313" key="1">
    <source>
        <dbReference type="EMBL" id="JAH91032.1"/>
    </source>
</evidence>
<proteinExistence type="predicted"/>
<accession>A0A0E9WL10</accession>